<dbReference type="AlphaFoldDB" id="A0A7C9KKA7"/>
<dbReference type="Proteomes" id="UP000481327">
    <property type="component" value="Unassembled WGS sequence"/>
</dbReference>
<dbReference type="InterPro" id="IPR016181">
    <property type="entry name" value="Acyl_CoA_acyltransferase"/>
</dbReference>
<dbReference type="PROSITE" id="PS51186">
    <property type="entry name" value="GNAT"/>
    <property type="match status" value="1"/>
</dbReference>
<comment type="caution">
    <text evidence="2">The sequence shown here is derived from an EMBL/GenBank/DDBJ whole genome shotgun (WGS) entry which is preliminary data.</text>
</comment>
<reference evidence="2 3" key="1">
    <citation type="submission" date="2019-09" db="EMBL/GenBank/DDBJ databases">
        <title>Polymorphobacter sp. isolated from a lake in China.</title>
        <authorList>
            <person name="Liu Z."/>
        </authorList>
    </citation>
    <scope>NUCLEOTIDE SEQUENCE [LARGE SCALE GENOMIC DNA]</scope>
    <source>
        <strain evidence="2 3">D40P</strain>
    </source>
</reference>
<dbReference type="RefSeq" id="WP_152579133.1">
    <property type="nucleotide sequence ID" value="NZ_JAATJI010000001.1"/>
</dbReference>
<dbReference type="OrthoDB" id="9815099at2"/>
<dbReference type="InterPro" id="IPR000182">
    <property type="entry name" value="GNAT_dom"/>
</dbReference>
<dbReference type="Gene3D" id="3.40.630.30">
    <property type="match status" value="1"/>
</dbReference>
<evidence type="ECO:0000313" key="2">
    <source>
        <dbReference type="EMBL" id="MQT18659.1"/>
    </source>
</evidence>
<keyword evidence="3" id="KW-1185">Reference proteome</keyword>
<evidence type="ECO:0000313" key="3">
    <source>
        <dbReference type="Proteomes" id="UP000481327"/>
    </source>
</evidence>
<dbReference type="SUPFAM" id="SSF55729">
    <property type="entry name" value="Acyl-CoA N-acyltransferases (Nat)"/>
    <property type="match status" value="1"/>
</dbReference>
<organism evidence="2 3">
    <name type="scientific">Sandarakinorhabdus fusca</name>
    <dbReference type="NCBI Taxonomy" id="1439888"/>
    <lineage>
        <taxon>Bacteria</taxon>
        <taxon>Pseudomonadati</taxon>
        <taxon>Pseudomonadota</taxon>
        <taxon>Alphaproteobacteria</taxon>
        <taxon>Sphingomonadales</taxon>
        <taxon>Sphingosinicellaceae</taxon>
        <taxon>Sandarakinorhabdus</taxon>
    </lineage>
</organism>
<dbReference type="Pfam" id="PF13527">
    <property type="entry name" value="Acetyltransf_9"/>
    <property type="match status" value="1"/>
</dbReference>
<keyword evidence="2" id="KW-0808">Transferase</keyword>
<protein>
    <submittedName>
        <fullName evidence="2">GNAT family N-acetyltransferase</fullName>
    </submittedName>
</protein>
<gene>
    <name evidence="2" type="ORF">F3168_15515</name>
</gene>
<dbReference type="EMBL" id="WIOL01000009">
    <property type="protein sequence ID" value="MQT18659.1"/>
    <property type="molecule type" value="Genomic_DNA"/>
</dbReference>
<name>A0A7C9KKA7_9SPHN</name>
<accession>A0A7C9KKA7</accession>
<proteinExistence type="predicted"/>
<dbReference type="GO" id="GO:0016747">
    <property type="term" value="F:acyltransferase activity, transferring groups other than amino-acyl groups"/>
    <property type="evidence" value="ECO:0007669"/>
    <property type="project" value="InterPro"/>
</dbReference>
<evidence type="ECO:0000259" key="1">
    <source>
        <dbReference type="PROSITE" id="PS51186"/>
    </source>
</evidence>
<feature type="domain" description="N-acetyltransferase" evidence="1">
    <location>
        <begin position="2"/>
        <end position="156"/>
    </location>
</feature>
<sequence length="176" mass="18229">MIQLCPALPADLPEIDSLLDAAFGPARRNRTAYRLRDNAVPLAALSFVARDGDGGGDGPIIGSLQCWPLQLRSVSGATAPLILLGPVVTAADWQGQGIASRMMNAAIAAADAHGAPPMLLIGDAPFYGRFGFAAAATRNWQLPGPVDHDRLLLRGDASALPAAGWVEAGDAVRRAA</sequence>